<keyword evidence="5" id="KW-0479">Metal-binding</keyword>
<protein>
    <recommendedName>
        <fullName evidence="4">NAD(+) diphosphatase</fullName>
        <ecNumber evidence="4">3.6.1.22</ecNumber>
    </recommendedName>
</protein>
<feature type="compositionally biased region" description="Low complexity" evidence="10">
    <location>
        <begin position="1"/>
        <end position="25"/>
    </location>
</feature>
<evidence type="ECO:0000313" key="13">
    <source>
        <dbReference type="Proteomes" id="UP000266693"/>
    </source>
</evidence>
<evidence type="ECO:0000256" key="3">
    <source>
        <dbReference type="ARBA" id="ARBA00009595"/>
    </source>
</evidence>
<dbReference type="Gene3D" id="3.90.79.10">
    <property type="entry name" value="Nucleoside Triphosphate Pyrophosphohydrolase"/>
    <property type="match status" value="1"/>
</dbReference>
<evidence type="ECO:0000256" key="7">
    <source>
        <dbReference type="ARBA" id="ARBA00022842"/>
    </source>
</evidence>
<dbReference type="InterPro" id="IPR050241">
    <property type="entry name" value="NAD-cap_RNA_hydrolase_NudC"/>
</dbReference>
<dbReference type="InterPro" id="IPR000086">
    <property type="entry name" value="NUDIX_hydrolase_dom"/>
</dbReference>
<evidence type="ECO:0000256" key="4">
    <source>
        <dbReference type="ARBA" id="ARBA00012381"/>
    </source>
</evidence>
<evidence type="ECO:0000259" key="11">
    <source>
        <dbReference type="PROSITE" id="PS51462"/>
    </source>
</evidence>
<dbReference type="Pfam" id="PF09297">
    <property type="entry name" value="Zn_ribbon_NUD"/>
    <property type="match status" value="1"/>
</dbReference>
<dbReference type="EC" id="3.6.1.22" evidence="4"/>
<dbReference type="Gene3D" id="3.90.79.20">
    <property type="match status" value="1"/>
</dbReference>
<proteinExistence type="inferred from homology"/>
<organism evidence="12 13">
    <name type="scientific">Sphingomonas gilva</name>
    <dbReference type="NCBI Taxonomy" id="2305907"/>
    <lineage>
        <taxon>Bacteria</taxon>
        <taxon>Pseudomonadati</taxon>
        <taxon>Pseudomonadota</taxon>
        <taxon>Alphaproteobacteria</taxon>
        <taxon>Sphingomonadales</taxon>
        <taxon>Sphingomonadaceae</taxon>
        <taxon>Sphingomonas</taxon>
    </lineage>
</organism>
<keyword evidence="7" id="KW-0460">Magnesium</keyword>
<comment type="cofactor">
    <cofactor evidence="2">
        <name>Zn(2+)</name>
        <dbReference type="ChEBI" id="CHEBI:29105"/>
    </cofactor>
</comment>
<comment type="caution">
    <text evidence="12">The sequence shown here is derived from an EMBL/GenBank/DDBJ whole genome shotgun (WGS) entry which is preliminary data.</text>
</comment>
<dbReference type="SUPFAM" id="SSF55811">
    <property type="entry name" value="Nudix"/>
    <property type="match status" value="1"/>
</dbReference>
<evidence type="ECO:0000256" key="10">
    <source>
        <dbReference type="SAM" id="MobiDB-lite"/>
    </source>
</evidence>
<dbReference type="InterPro" id="IPR049734">
    <property type="entry name" value="NudC-like_C"/>
</dbReference>
<dbReference type="GO" id="GO:0019677">
    <property type="term" value="P:NAD+ catabolic process"/>
    <property type="evidence" value="ECO:0007669"/>
    <property type="project" value="TreeGrafter"/>
</dbReference>
<evidence type="ECO:0000256" key="1">
    <source>
        <dbReference type="ARBA" id="ARBA00001946"/>
    </source>
</evidence>
<dbReference type="GO" id="GO:0005829">
    <property type="term" value="C:cytosol"/>
    <property type="evidence" value="ECO:0007669"/>
    <property type="project" value="TreeGrafter"/>
</dbReference>
<dbReference type="NCBIfam" id="NF001299">
    <property type="entry name" value="PRK00241.1"/>
    <property type="match status" value="1"/>
</dbReference>
<dbReference type="CDD" id="cd03429">
    <property type="entry name" value="NUDIX_NADH_pyrophosphatase_Nudt13"/>
    <property type="match status" value="1"/>
</dbReference>
<evidence type="ECO:0000256" key="5">
    <source>
        <dbReference type="ARBA" id="ARBA00022723"/>
    </source>
</evidence>
<dbReference type="PANTHER" id="PTHR42904">
    <property type="entry name" value="NUDIX HYDROLASE, NUDC SUBFAMILY"/>
    <property type="match status" value="1"/>
</dbReference>
<keyword evidence="13" id="KW-1185">Reference proteome</keyword>
<dbReference type="OrthoDB" id="9791656at2"/>
<comment type="catalytic activity">
    <reaction evidence="9">
        <text>a 5'-end NAD(+)-phospho-ribonucleoside in mRNA + H2O = a 5'-end phospho-adenosine-phospho-ribonucleoside in mRNA + beta-nicotinamide D-ribonucleotide + 2 H(+)</text>
        <dbReference type="Rhea" id="RHEA:60876"/>
        <dbReference type="Rhea" id="RHEA-COMP:15698"/>
        <dbReference type="Rhea" id="RHEA-COMP:15719"/>
        <dbReference type="ChEBI" id="CHEBI:14649"/>
        <dbReference type="ChEBI" id="CHEBI:15377"/>
        <dbReference type="ChEBI" id="CHEBI:15378"/>
        <dbReference type="ChEBI" id="CHEBI:144029"/>
        <dbReference type="ChEBI" id="CHEBI:144051"/>
    </reaction>
    <physiologicalReaction direction="left-to-right" evidence="9">
        <dbReference type="Rhea" id="RHEA:60877"/>
    </physiologicalReaction>
</comment>
<dbReference type="PANTHER" id="PTHR42904:SF6">
    <property type="entry name" value="NAD-CAPPED RNA HYDROLASE NUDT12"/>
    <property type="match status" value="1"/>
</dbReference>
<evidence type="ECO:0000256" key="9">
    <source>
        <dbReference type="ARBA" id="ARBA00023679"/>
    </source>
</evidence>
<dbReference type="InterPro" id="IPR020084">
    <property type="entry name" value="NUDIX_hydrolase_CS"/>
</dbReference>
<sequence>MAAAPGSAGRARQGRGAAGGAVRPGLTGSPLDRADKLRGDPEAFAALLGDVRARVLDLTSLDPVVTAEGMIGWKSLAEAHDQAELILLGLDGGVPHLVEWRMGQPDPIPRSPAVFRALATLSPDQAQIYASARSLLEYHRRHGFCANCGAVTRIFRAGWGRRCDACGTEHFPRVDPVVIMLAEHDDRVLIGRSAGYPPGRYSALAGFVEPAESIEEAVARELHEEAGIRVSDVRYVASQPWPFAHSLMMGCMAAAADDALTIDATELEDAIWVSRDAVRAAMAGDPDAPFLAPPPYAIAHTLFARWIDE</sequence>
<dbReference type="GO" id="GO:0046872">
    <property type="term" value="F:metal ion binding"/>
    <property type="evidence" value="ECO:0007669"/>
    <property type="project" value="UniProtKB-KW"/>
</dbReference>
<gene>
    <name evidence="12" type="ORF">D1610_07995</name>
</gene>
<dbReference type="InterPro" id="IPR015797">
    <property type="entry name" value="NUDIX_hydrolase-like_dom_sf"/>
</dbReference>
<comment type="cofactor">
    <cofactor evidence="1">
        <name>Mg(2+)</name>
        <dbReference type="ChEBI" id="CHEBI:18420"/>
    </cofactor>
</comment>
<keyword evidence="6 12" id="KW-0378">Hydrolase</keyword>
<dbReference type="GO" id="GO:0035529">
    <property type="term" value="F:NADH pyrophosphatase activity"/>
    <property type="evidence" value="ECO:0007669"/>
    <property type="project" value="TreeGrafter"/>
</dbReference>
<evidence type="ECO:0000313" key="12">
    <source>
        <dbReference type="EMBL" id="RHW18388.1"/>
    </source>
</evidence>
<dbReference type="GO" id="GO:0110153">
    <property type="term" value="F:RNA NAD-cap (NMN-forming) hydrolase activity"/>
    <property type="evidence" value="ECO:0007669"/>
    <property type="project" value="RHEA"/>
</dbReference>
<evidence type="ECO:0000256" key="8">
    <source>
        <dbReference type="ARBA" id="ARBA00023027"/>
    </source>
</evidence>
<feature type="domain" description="Nudix hydrolase" evidence="11">
    <location>
        <begin position="172"/>
        <end position="299"/>
    </location>
</feature>
<dbReference type="PROSITE" id="PS51462">
    <property type="entry name" value="NUDIX"/>
    <property type="match status" value="1"/>
</dbReference>
<dbReference type="AlphaFoldDB" id="A0A396RPJ4"/>
<evidence type="ECO:0000256" key="2">
    <source>
        <dbReference type="ARBA" id="ARBA00001947"/>
    </source>
</evidence>
<dbReference type="Pfam" id="PF00293">
    <property type="entry name" value="NUDIX"/>
    <property type="match status" value="1"/>
</dbReference>
<dbReference type="Proteomes" id="UP000266693">
    <property type="component" value="Unassembled WGS sequence"/>
</dbReference>
<comment type="similarity">
    <text evidence="3">Belongs to the Nudix hydrolase family. NudC subfamily.</text>
</comment>
<dbReference type="EMBL" id="QWLV01000002">
    <property type="protein sequence ID" value="RHW18388.1"/>
    <property type="molecule type" value="Genomic_DNA"/>
</dbReference>
<keyword evidence="8" id="KW-0520">NAD</keyword>
<accession>A0A396RPJ4</accession>
<evidence type="ECO:0000256" key="6">
    <source>
        <dbReference type="ARBA" id="ARBA00022801"/>
    </source>
</evidence>
<dbReference type="GO" id="GO:0006742">
    <property type="term" value="P:NADP+ catabolic process"/>
    <property type="evidence" value="ECO:0007669"/>
    <property type="project" value="TreeGrafter"/>
</dbReference>
<name>A0A396RPJ4_9SPHN</name>
<dbReference type="PROSITE" id="PS00893">
    <property type="entry name" value="NUDIX_BOX"/>
    <property type="match status" value="1"/>
</dbReference>
<dbReference type="InterPro" id="IPR015376">
    <property type="entry name" value="Znr_NADH_PPase"/>
</dbReference>
<feature type="region of interest" description="Disordered" evidence="10">
    <location>
        <begin position="1"/>
        <end position="35"/>
    </location>
</feature>
<reference evidence="12 13" key="1">
    <citation type="submission" date="2018-08" db="EMBL/GenBank/DDBJ databases">
        <title>The multiple taxonomic identification of Sphingomonas gilva.</title>
        <authorList>
            <person name="Zhu D."/>
            <person name="Zheng S."/>
        </authorList>
    </citation>
    <scope>NUCLEOTIDE SEQUENCE [LARGE SCALE GENOMIC DNA]</scope>
    <source>
        <strain evidence="12 13">ZDH117</strain>
    </source>
</reference>